<dbReference type="EMBL" id="GGEC01084714">
    <property type="protein sequence ID" value="MBX65198.1"/>
    <property type="molecule type" value="Transcribed_RNA"/>
</dbReference>
<reference evidence="1" key="1">
    <citation type="submission" date="2018-02" db="EMBL/GenBank/DDBJ databases">
        <title>Rhizophora mucronata_Transcriptome.</title>
        <authorList>
            <person name="Meera S.P."/>
            <person name="Sreeshan A."/>
            <person name="Augustine A."/>
        </authorList>
    </citation>
    <scope>NUCLEOTIDE SEQUENCE</scope>
    <source>
        <tissue evidence="1">Leaf</tissue>
    </source>
</reference>
<protein>
    <submittedName>
        <fullName evidence="1">Uncharacterized protein</fullName>
    </submittedName>
</protein>
<evidence type="ECO:0000313" key="1">
    <source>
        <dbReference type="EMBL" id="MBX65198.1"/>
    </source>
</evidence>
<organism evidence="1">
    <name type="scientific">Rhizophora mucronata</name>
    <name type="common">Asiatic mangrove</name>
    <dbReference type="NCBI Taxonomy" id="61149"/>
    <lineage>
        <taxon>Eukaryota</taxon>
        <taxon>Viridiplantae</taxon>
        <taxon>Streptophyta</taxon>
        <taxon>Embryophyta</taxon>
        <taxon>Tracheophyta</taxon>
        <taxon>Spermatophyta</taxon>
        <taxon>Magnoliopsida</taxon>
        <taxon>eudicotyledons</taxon>
        <taxon>Gunneridae</taxon>
        <taxon>Pentapetalae</taxon>
        <taxon>rosids</taxon>
        <taxon>fabids</taxon>
        <taxon>Malpighiales</taxon>
        <taxon>Rhizophoraceae</taxon>
        <taxon>Rhizophora</taxon>
    </lineage>
</organism>
<name>A0A2P2QDY2_RHIMU</name>
<accession>A0A2P2QDY2</accession>
<proteinExistence type="predicted"/>
<dbReference type="AlphaFoldDB" id="A0A2P2QDY2"/>
<sequence length="22" mass="2605">MLDYTDSTMVLTKRHCTVKCCR</sequence>